<keyword evidence="2" id="KW-1185">Reference proteome</keyword>
<name>A0AAE3R8N6_9BACT</name>
<dbReference type="AlphaFoldDB" id="A0AAE3R8N6"/>
<evidence type="ECO:0000313" key="1">
    <source>
        <dbReference type="EMBL" id="MDJ1503434.1"/>
    </source>
</evidence>
<evidence type="ECO:0000313" key="2">
    <source>
        <dbReference type="Proteomes" id="UP001232063"/>
    </source>
</evidence>
<proteinExistence type="predicted"/>
<dbReference type="Proteomes" id="UP001232063">
    <property type="component" value="Unassembled WGS sequence"/>
</dbReference>
<dbReference type="RefSeq" id="WP_314514053.1">
    <property type="nucleotide sequence ID" value="NZ_JASJOU010000008.1"/>
</dbReference>
<sequence length="320" mass="37797">MKISGFTFVRNADKLYYPIKASIESILPIVDEFVIALGNCDTDDQTRKEILTIKSDKLKIIETVWDTTAYPRGMEHAHQTDIAKEACKGDWLIYLQADELIHEKYLPTIQKACAHYLNDTNVEGFLLKYRHFYGDYQHYFDGYGWYPREIRIIRNIPEIHSYISAQSFRRIPNFDGKNYRIKEGTFKLKVILLDAYIYHYGWVRPPRYMQTKKKAFDTTHHGASHVSKAYANQPQEFDYGTLGNLSIFKDSHPATLQSWIAKFDWGHKLNYTTKVNPDFPRHKHEQLKYRIRTFIEKKVLCFKDKELGYNNWKIISKFPG</sequence>
<dbReference type="InterPro" id="IPR029044">
    <property type="entry name" value="Nucleotide-diphossugar_trans"/>
</dbReference>
<gene>
    <name evidence="1" type="ORF">QNI22_22385</name>
</gene>
<protein>
    <submittedName>
        <fullName evidence="1">Glycosyltransferase family 2 protein</fullName>
    </submittedName>
</protein>
<comment type="caution">
    <text evidence="1">The sequence shown here is derived from an EMBL/GenBank/DDBJ whole genome shotgun (WGS) entry which is preliminary data.</text>
</comment>
<dbReference type="EMBL" id="JASJOU010000008">
    <property type="protein sequence ID" value="MDJ1503434.1"/>
    <property type="molecule type" value="Genomic_DNA"/>
</dbReference>
<dbReference type="SUPFAM" id="SSF53448">
    <property type="entry name" value="Nucleotide-diphospho-sugar transferases"/>
    <property type="match status" value="1"/>
</dbReference>
<reference evidence="1" key="1">
    <citation type="submission" date="2023-05" db="EMBL/GenBank/DDBJ databases">
        <authorList>
            <person name="Zhang X."/>
        </authorList>
    </citation>
    <scope>NUCLEOTIDE SEQUENCE</scope>
    <source>
        <strain evidence="1">BD1B2-1</strain>
    </source>
</reference>
<accession>A0AAE3R8N6</accession>
<organism evidence="1 2">
    <name type="scientific">Xanthocytophaga agilis</name>
    <dbReference type="NCBI Taxonomy" id="3048010"/>
    <lineage>
        <taxon>Bacteria</taxon>
        <taxon>Pseudomonadati</taxon>
        <taxon>Bacteroidota</taxon>
        <taxon>Cytophagia</taxon>
        <taxon>Cytophagales</taxon>
        <taxon>Rhodocytophagaceae</taxon>
        <taxon>Xanthocytophaga</taxon>
    </lineage>
</organism>